<evidence type="ECO:0000313" key="2">
    <source>
        <dbReference type="Proteomes" id="UP000768646"/>
    </source>
</evidence>
<dbReference type="EMBL" id="JABTEG010000005">
    <property type="protein sequence ID" value="KAG4305017.1"/>
    <property type="molecule type" value="Genomic_DNA"/>
</dbReference>
<evidence type="ECO:0000313" key="1">
    <source>
        <dbReference type="EMBL" id="KAG4305017.1"/>
    </source>
</evidence>
<proteinExistence type="predicted"/>
<accession>A0ACB7CD68</accession>
<dbReference type="Proteomes" id="UP000768646">
    <property type="component" value="Unassembled WGS sequence"/>
</dbReference>
<protein>
    <submittedName>
        <fullName evidence="1">Uncharacterized protein</fullName>
    </submittedName>
</protein>
<name>A0ACB7CD68_9ASCO</name>
<keyword evidence="2" id="KW-1185">Reference proteome</keyword>
<gene>
    <name evidence="1" type="ORF">PORY_001692</name>
</gene>
<reference evidence="1 2" key="1">
    <citation type="journal article" date="2021" name="Commun. Biol.">
        <title>Genomic insights into the host specific adaptation of the Pneumocystis genus.</title>
        <authorList>
            <person name="Cisse O.H."/>
            <person name="Ma L."/>
            <person name="Dekker J.P."/>
            <person name="Khil P.P."/>
            <person name="Youn J.-H."/>
            <person name="Brenchley J.M."/>
            <person name="Blair R."/>
            <person name="Pahar B."/>
            <person name="Chabe M."/>
            <person name="Van Rompay K.K.A."/>
            <person name="Keesler R."/>
            <person name="Sukura A."/>
            <person name="Hirsch V."/>
            <person name="Kutty G."/>
            <person name="Liu Y."/>
            <person name="Peng L."/>
            <person name="Chen J."/>
            <person name="Song J."/>
            <person name="Weissenbacher-Lang C."/>
            <person name="Xu J."/>
            <person name="Upham N.S."/>
            <person name="Stajich J.E."/>
            <person name="Cuomo C.A."/>
            <person name="Cushion M.T."/>
            <person name="Kovacs J.A."/>
        </authorList>
    </citation>
    <scope>NUCLEOTIDE SEQUENCE [LARGE SCALE GENOMIC DNA]</scope>
    <source>
        <strain evidence="1 2">RABM</strain>
    </source>
</reference>
<organism evidence="1 2">
    <name type="scientific">Pneumocystis oryctolagi</name>
    <dbReference type="NCBI Taxonomy" id="42067"/>
    <lineage>
        <taxon>Eukaryota</taxon>
        <taxon>Fungi</taxon>
        <taxon>Dikarya</taxon>
        <taxon>Ascomycota</taxon>
        <taxon>Taphrinomycotina</taxon>
        <taxon>Pneumocystomycetes</taxon>
        <taxon>Pneumocystaceae</taxon>
        <taxon>Pneumocystis</taxon>
    </lineage>
</organism>
<comment type="caution">
    <text evidence="1">The sequence shown here is derived from an EMBL/GenBank/DDBJ whole genome shotgun (WGS) entry which is preliminary data.</text>
</comment>
<sequence>MGGGVWVIVQASSRALIVDMVPVEQQDRANAWASRMIGIFNVLGYMNGYLDFPKIAPVFGNTEFKALSLISSGVLVLCGTTYIAEIYAENYCLRHSKSLDKPIDSDKMYSLIEDVTRYGSFGFMLFSIVSLLGTLLFPVITSSEKKIMKRILGKKYFNIIDKCNISTLWTMSHLLFGLCMFLTIFGSSVPYAMTIIALCGLSWAVTLWAPFSLISIELSLRNELHRSGTILGLHNIFVSAPQVISIVIAGIIFKFKGYKEFEDVVTCKGKMDYSLVWVFQTSGIAALIAMYLSLKISSEYTFINNNESN</sequence>